<comment type="caution">
    <text evidence="1">The sequence shown here is derived from an EMBL/GenBank/DDBJ whole genome shotgun (WGS) entry which is preliminary data.</text>
</comment>
<dbReference type="InterPro" id="IPR003789">
    <property type="entry name" value="Asn/Gln_tRNA_amidoTrase-B-like"/>
</dbReference>
<dbReference type="Pfam" id="PF09424">
    <property type="entry name" value="YqeY"/>
    <property type="match status" value="1"/>
</dbReference>
<dbReference type="PANTHER" id="PTHR28055:SF1">
    <property type="entry name" value="ALTERED INHERITANCE OF MITOCHONDRIA PROTEIN 41, MITOCHONDRIAL"/>
    <property type="match status" value="1"/>
</dbReference>
<dbReference type="Gene3D" id="1.10.10.410">
    <property type="match status" value="1"/>
</dbReference>
<dbReference type="SUPFAM" id="SSF89095">
    <property type="entry name" value="GatB/YqeY motif"/>
    <property type="match status" value="1"/>
</dbReference>
<dbReference type="InterPro" id="IPR019004">
    <property type="entry name" value="YqeY/Aim41"/>
</dbReference>
<dbReference type="Gene3D" id="1.10.1510.10">
    <property type="entry name" value="Uncharacterised protein YqeY/AIM41 PF09424, N-terminal domain"/>
    <property type="match status" value="1"/>
</dbReference>
<gene>
    <name evidence="1" type="primary">yqeY_33</name>
    <name evidence="1" type="ORF">SDC9_180142</name>
</gene>
<dbReference type="EMBL" id="VSSQ01084791">
    <property type="protein sequence ID" value="MPN32662.1"/>
    <property type="molecule type" value="Genomic_DNA"/>
</dbReference>
<evidence type="ECO:0000313" key="1">
    <source>
        <dbReference type="EMBL" id="MPN32662.1"/>
    </source>
</evidence>
<dbReference type="GO" id="GO:0016884">
    <property type="term" value="F:carbon-nitrogen ligase activity, with glutamine as amido-N-donor"/>
    <property type="evidence" value="ECO:0007669"/>
    <property type="project" value="InterPro"/>
</dbReference>
<dbReference type="AlphaFoldDB" id="A0A645H2X4"/>
<organism evidence="1">
    <name type="scientific">bioreactor metagenome</name>
    <dbReference type="NCBI Taxonomy" id="1076179"/>
    <lineage>
        <taxon>unclassified sequences</taxon>
        <taxon>metagenomes</taxon>
        <taxon>ecological metagenomes</taxon>
    </lineage>
</organism>
<dbReference type="InterPro" id="IPR042184">
    <property type="entry name" value="YqeY/Aim41_N"/>
</dbReference>
<sequence length="116" mass="12708">MKNLLVERMQKPLEEGDILDVISRQCKQRQDSIVQYSAAGRSDLAAKEEEELAGLQEYMPEQITGDALETLIKDLVAETGASGAREMGKVMQALTAGYKGRYDGKEASTLARSLLS</sequence>
<dbReference type="InterPro" id="IPR023168">
    <property type="entry name" value="GatB_Yqey_C_2"/>
</dbReference>
<name>A0A645H2X4_9ZZZZ</name>
<accession>A0A645H2X4</accession>
<proteinExistence type="predicted"/>
<evidence type="ECO:0008006" key="2">
    <source>
        <dbReference type="Google" id="ProtNLM"/>
    </source>
</evidence>
<dbReference type="PANTHER" id="PTHR28055">
    <property type="entry name" value="ALTERED INHERITANCE OF MITOCHONDRIA PROTEIN 41, MITOCHONDRIAL"/>
    <property type="match status" value="1"/>
</dbReference>
<reference evidence="1" key="1">
    <citation type="submission" date="2019-08" db="EMBL/GenBank/DDBJ databases">
        <authorList>
            <person name="Kucharzyk K."/>
            <person name="Murdoch R.W."/>
            <person name="Higgins S."/>
            <person name="Loffler F."/>
        </authorList>
    </citation>
    <scope>NUCLEOTIDE SEQUENCE</scope>
</reference>
<protein>
    <recommendedName>
        <fullName evidence="2">GatB/YqeY domain-containing protein</fullName>
    </recommendedName>
</protein>